<dbReference type="EMBL" id="LN722406">
    <property type="protein sequence ID" value="CEP09839.1"/>
    <property type="molecule type" value="Genomic_DNA"/>
</dbReference>
<dbReference type="OrthoDB" id="2250876at2759"/>
<protein>
    <submittedName>
        <fullName evidence="1">Uncharacterized protein</fullName>
    </submittedName>
</protein>
<dbReference type="STRING" id="35722.A0A0B7N452"/>
<name>A0A0B7N452_9FUNG</name>
<gene>
    <name evidence="1" type="primary">PARPA_03411.1 scaffold 7647</name>
</gene>
<evidence type="ECO:0000313" key="2">
    <source>
        <dbReference type="Proteomes" id="UP000054107"/>
    </source>
</evidence>
<organism evidence="1 2">
    <name type="scientific">Parasitella parasitica</name>
    <dbReference type="NCBI Taxonomy" id="35722"/>
    <lineage>
        <taxon>Eukaryota</taxon>
        <taxon>Fungi</taxon>
        <taxon>Fungi incertae sedis</taxon>
        <taxon>Mucoromycota</taxon>
        <taxon>Mucoromycotina</taxon>
        <taxon>Mucoromycetes</taxon>
        <taxon>Mucorales</taxon>
        <taxon>Mucorineae</taxon>
        <taxon>Mucoraceae</taxon>
        <taxon>Parasitella</taxon>
    </lineage>
</organism>
<reference evidence="1 2" key="1">
    <citation type="submission" date="2014-09" db="EMBL/GenBank/DDBJ databases">
        <authorList>
            <person name="Ellenberger Sabrina"/>
        </authorList>
    </citation>
    <scope>NUCLEOTIDE SEQUENCE [LARGE SCALE GENOMIC DNA]</scope>
    <source>
        <strain evidence="1 2">CBS 412.66</strain>
    </source>
</reference>
<feature type="non-terminal residue" evidence="1">
    <location>
        <position position="1"/>
    </location>
</feature>
<evidence type="ECO:0000313" key="1">
    <source>
        <dbReference type="EMBL" id="CEP09839.1"/>
    </source>
</evidence>
<keyword evidence="2" id="KW-1185">Reference proteome</keyword>
<dbReference type="Proteomes" id="UP000054107">
    <property type="component" value="Unassembled WGS sequence"/>
</dbReference>
<accession>A0A0B7N452</accession>
<sequence length="218" mass="25436">MTGEELLINTIEVYGRFRTIDSHYERFSIKKNMLLPNSLPSNNTRYKNVCLTTIRDSDGVKLLVGTKVFNGLVTSSTRIDKELLPEVGPTTSNFVLNKEDARMIEIYIEETAWYDAKKLAEDESAQEIYSFNILYQLRQLRSKFHHYSTYFSCRGSSTDTNDHVMQPYTVWTYWNFDNQNDEYSDGRIASKLFQDIAIRVIKFQESATIEEKQMRTIA</sequence>
<dbReference type="AlphaFoldDB" id="A0A0B7N452"/>
<proteinExistence type="predicted"/>